<evidence type="ECO:0000313" key="3">
    <source>
        <dbReference type="Proteomes" id="UP000789901"/>
    </source>
</evidence>
<gene>
    <name evidence="2" type="ORF">GMARGA_LOCUS10595</name>
</gene>
<evidence type="ECO:0000313" key="2">
    <source>
        <dbReference type="EMBL" id="CAG8674139.1"/>
    </source>
</evidence>
<feature type="region of interest" description="Disordered" evidence="1">
    <location>
        <begin position="36"/>
        <end position="56"/>
    </location>
</feature>
<feature type="compositionally biased region" description="Polar residues" evidence="1">
    <location>
        <begin position="38"/>
        <end position="56"/>
    </location>
</feature>
<accession>A0ABN7UW52</accession>
<evidence type="ECO:0000256" key="1">
    <source>
        <dbReference type="SAM" id="MobiDB-lite"/>
    </source>
</evidence>
<keyword evidence="3" id="KW-1185">Reference proteome</keyword>
<sequence>MGNLQIATQTPDYVPLEPISELYQPTNNISDIGKQLVPIQNPNSTDNMNTDSNATIKQDPLRKLLAELTPLLVHTERRALQKKNLRNPAH</sequence>
<protein>
    <submittedName>
        <fullName evidence="2">26963_t:CDS:1</fullName>
    </submittedName>
</protein>
<reference evidence="2 3" key="1">
    <citation type="submission" date="2021-06" db="EMBL/GenBank/DDBJ databases">
        <authorList>
            <person name="Kallberg Y."/>
            <person name="Tangrot J."/>
            <person name="Rosling A."/>
        </authorList>
    </citation>
    <scope>NUCLEOTIDE SEQUENCE [LARGE SCALE GENOMIC DNA]</scope>
    <source>
        <strain evidence="2 3">120-4 pot B 10/14</strain>
    </source>
</reference>
<dbReference type="Proteomes" id="UP000789901">
    <property type="component" value="Unassembled WGS sequence"/>
</dbReference>
<proteinExistence type="predicted"/>
<organism evidence="2 3">
    <name type="scientific">Gigaspora margarita</name>
    <dbReference type="NCBI Taxonomy" id="4874"/>
    <lineage>
        <taxon>Eukaryota</taxon>
        <taxon>Fungi</taxon>
        <taxon>Fungi incertae sedis</taxon>
        <taxon>Mucoromycota</taxon>
        <taxon>Glomeromycotina</taxon>
        <taxon>Glomeromycetes</taxon>
        <taxon>Diversisporales</taxon>
        <taxon>Gigasporaceae</taxon>
        <taxon>Gigaspora</taxon>
    </lineage>
</organism>
<dbReference type="EMBL" id="CAJVQB010005964">
    <property type="protein sequence ID" value="CAG8674139.1"/>
    <property type="molecule type" value="Genomic_DNA"/>
</dbReference>
<comment type="caution">
    <text evidence="2">The sequence shown here is derived from an EMBL/GenBank/DDBJ whole genome shotgun (WGS) entry which is preliminary data.</text>
</comment>
<name>A0ABN7UW52_GIGMA</name>